<name>A0A2W4XMM3_9CYAN</name>
<dbReference type="Pfam" id="PF06094">
    <property type="entry name" value="GGACT"/>
    <property type="match status" value="1"/>
</dbReference>
<proteinExistence type="predicted"/>
<dbReference type="InterPro" id="IPR013024">
    <property type="entry name" value="GGCT-like"/>
</dbReference>
<gene>
    <name evidence="2" type="ORF">DCF15_04915</name>
</gene>
<dbReference type="AlphaFoldDB" id="A0A2W4XMM3"/>
<dbReference type="Proteomes" id="UP000249794">
    <property type="component" value="Unassembled WGS sequence"/>
</dbReference>
<feature type="domain" description="Gamma-glutamylcyclotransferase AIG2-like" evidence="1">
    <location>
        <begin position="21"/>
        <end position="137"/>
    </location>
</feature>
<dbReference type="EMBL" id="QBMP01000031">
    <property type="protein sequence ID" value="PZO58616.1"/>
    <property type="molecule type" value="Genomic_DNA"/>
</dbReference>
<organism evidence="2 3">
    <name type="scientific">Phormidesmis priestleyi</name>
    <dbReference type="NCBI Taxonomy" id="268141"/>
    <lineage>
        <taxon>Bacteria</taxon>
        <taxon>Bacillati</taxon>
        <taxon>Cyanobacteriota</taxon>
        <taxon>Cyanophyceae</taxon>
        <taxon>Leptolyngbyales</taxon>
        <taxon>Leptolyngbyaceae</taxon>
        <taxon>Phormidesmis</taxon>
    </lineage>
</organism>
<accession>A0A2W4XMM3</accession>
<reference evidence="2 3" key="2">
    <citation type="submission" date="2018-06" db="EMBL/GenBank/DDBJ databases">
        <title>Metagenomic assembly of (sub)arctic Cyanobacteria and their associated microbiome from non-axenic cultures.</title>
        <authorList>
            <person name="Baurain D."/>
        </authorList>
    </citation>
    <scope>NUCLEOTIDE SEQUENCE [LARGE SCALE GENOMIC DNA]</scope>
    <source>
        <strain evidence="2">ULC027bin1</strain>
    </source>
</reference>
<dbReference type="CDD" id="cd06661">
    <property type="entry name" value="GGCT_like"/>
    <property type="match status" value="1"/>
</dbReference>
<evidence type="ECO:0000313" key="3">
    <source>
        <dbReference type="Proteomes" id="UP000249794"/>
    </source>
</evidence>
<evidence type="ECO:0000313" key="2">
    <source>
        <dbReference type="EMBL" id="PZO58616.1"/>
    </source>
</evidence>
<comment type="caution">
    <text evidence="2">The sequence shown here is derived from an EMBL/GenBank/DDBJ whole genome shotgun (WGS) entry which is preliminary data.</text>
</comment>
<sequence>MDKEKPKIYSETHSEILELRVFVYGTLKPGGRYHQPCCGDALTAAIPAVVKGELYDFARRGYPAMTAGDDWVKGYLLIFEQSAEICAEVLRRLDRLEGYRAERSEAENEYLRCWVEISTPDHQPLGQSWVYVMRREQVLLQGGCYLADGVWPNSENISG</sequence>
<dbReference type="InterPro" id="IPR009288">
    <property type="entry name" value="AIG2-like_dom"/>
</dbReference>
<evidence type="ECO:0000259" key="1">
    <source>
        <dbReference type="Pfam" id="PF06094"/>
    </source>
</evidence>
<dbReference type="SUPFAM" id="SSF110857">
    <property type="entry name" value="Gamma-glutamyl cyclotransferase-like"/>
    <property type="match status" value="1"/>
</dbReference>
<reference evidence="3" key="1">
    <citation type="submission" date="2018-04" db="EMBL/GenBank/DDBJ databases">
        <authorList>
            <person name="Cornet L."/>
        </authorList>
    </citation>
    <scope>NUCLEOTIDE SEQUENCE [LARGE SCALE GENOMIC DNA]</scope>
</reference>
<protein>
    <recommendedName>
        <fullName evidence="1">Gamma-glutamylcyclotransferase AIG2-like domain-containing protein</fullName>
    </recommendedName>
</protein>
<dbReference type="InterPro" id="IPR036568">
    <property type="entry name" value="GGCT-like_sf"/>
</dbReference>
<dbReference type="Gene3D" id="3.10.490.10">
    <property type="entry name" value="Gamma-glutamyl cyclotransferase-like"/>
    <property type="match status" value="1"/>
</dbReference>